<evidence type="ECO:0000256" key="4">
    <source>
        <dbReference type="ARBA" id="ARBA00023172"/>
    </source>
</evidence>
<reference evidence="9 10" key="1">
    <citation type="journal article" date="2010" name="Stand. Genomic Sci.">
        <title>Complete genome sequence of Desulfarculus baarsii type strain (2st14).</title>
        <authorList>
            <person name="Sun H."/>
            <person name="Spring S."/>
            <person name="Lapidus A."/>
            <person name="Davenport K."/>
            <person name="Del Rio T.G."/>
            <person name="Tice H."/>
            <person name="Nolan M."/>
            <person name="Copeland A."/>
            <person name="Cheng J.F."/>
            <person name="Lucas S."/>
            <person name="Tapia R."/>
            <person name="Goodwin L."/>
            <person name="Pitluck S."/>
            <person name="Ivanova N."/>
            <person name="Pagani I."/>
            <person name="Mavromatis K."/>
            <person name="Ovchinnikova G."/>
            <person name="Pati A."/>
            <person name="Chen A."/>
            <person name="Palaniappan K."/>
            <person name="Hauser L."/>
            <person name="Chang Y.J."/>
            <person name="Jeffries C.D."/>
            <person name="Detter J.C."/>
            <person name="Han C."/>
            <person name="Rohde M."/>
            <person name="Brambilla E."/>
            <person name="Goker M."/>
            <person name="Woyke T."/>
            <person name="Bristow J."/>
            <person name="Eisen J.A."/>
            <person name="Markowitz V."/>
            <person name="Hugenholtz P."/>
            <person name="Kyrpides N.C."/>
            <person name="Klenk H.P."/>
            <person name="Land M."/>
        </authorList>
    </citation>
    <scope>NUCLEOTIDE SEQUENCE [LARGE SCALE GENOMIC DNA]</scope>
    <source>
        <strain evidence="10">ATCC 33931 / DSM 2075 / LMG 7858 / VKM B-1802 / 2st14</strain>
    </source>
</reference>
<keyword evidence="2" id="KW-0229">DNA integration</keyword>
<dbReference type="InterPro" id="IPR002104">
    <property type="entry name" value="Integrase_catalytic"/>
</dbReference>
<dbReference type="EMBL" id="CP002085">
    <property type="protein sequence ID" value="ADK85600.1"/>
    <property type="molecule type" value="Genomic_DNA"/>
</dbReference>
<gene>
    <name evidence="9" type="ordered locus">Deba_2236</name>
</gene>
<dbReference type="InterPro" id="IPR044068">
    <property type="entry name" value="CB"/>
</dbReference>
<feature type="region of interest" description="Disordered" evidence="6">
    <location>
        <begin position="375"/>
        <end position="397"/>
    </location>
</feature>
<evidence type="ECO:0000313" key="10">
    <source>
        <dbReference type="Proteomes" id="UP000009047"/>
    </source>
</evidence>
<evidence type="ECO:0000256" key="2">
    <source>
        <dbReference type="ARBA" id="ARBA00022908"/>
    </source>
</evidence>
<dbReference type="KEGG" id="dbr:Deba_2236"/>
<dbReference type="GO" id="GO:0006310">
    <property type="term" value="P:DNA recombination"/>
    <property type="evidence" value="ECO:0007669"/>
    <property type="project" value="UniProtKB-KW"/>
</dbReference>
<feature type="domain" description="Core-binding (CB)" evidence="8">
    <location>
        <begin position="60"/>
        <end position="143"/>
    </location>
</feature>
<dbReference type="RefSeq" id="WP_013259041.1">
    <property type="nucleotide sequence ID" value="NC_014365.1"/>
</dbReference>
<protein>
    <submittedName>
        <fullName evidence="9">Integrase family protein</fullName>
    </submittedName>
</protein>
<dbReference type="PROSITE" id="PS51898">
    <property type="entry name" value="TYR_RECOMBINASE"/>
    <property type="match status" value="1"/>
</dbReference>
<keyword evidence="3 5" id="KW-0238">DNA-binding</keyword>
<dbReference type="InterPro" id="IPR013762">
    <property type="entry name" value="Integrase-like_cat_sf"/>
</dbReference>
<dbReference type="PROSITE" id="PS51900">
    <property type="entry name" value="CB"/>
    <property type="match status" value="1"/>
</dbReference>
<evidence type="ECO:0000259" key="8">
    <source>
        <dbReference type="PROSITE" id="PS51900"/>
    </source>
</evidence>
<evidence type="ECO:0000313" key="9">
    <source>
        <dbReference type="EMBL" id="ADK85600.1"/>
    </source>
</evidence>
<keyword evidence="10" id="KW-1185">Reference proteome</keyword>
<dbReference type="AlphaFoldDB" id="E1QJ57"/>
<dbReference type="InterPro" id="IPR053876">
    <property type="entry name" value="Phage_int_M"/>
</dbReference>
<dbReference type="eggNOG" id="COG0582">
    <property type="taxonomic scope" value="Bacteria"/>
</dbReference>
<evidence type="ECO:0000256" key="6">
    <source>
        <dbReference type="SAM" id="MobiDB-lite"/>
    </source>
</evidence>
<comment type="similarity">
    <text evidence="1">Belongs to the 'phage' integrase family.</text>
</comment>
<dbReference type="InterPro" id="IPR050090">
    <property type="entry name" value="Tyrosine_recombinase_XerCD"/>
</dbReference>
<dbReference type="OrthoDB" id="9775880at2"/>
<dbReference type="SUPFAM" id="SSF56349">
    <property type="entry name" value="DNA breaking-rejoining enzymes"/>
    <property type="match status" value="1"/>
</dbReference>
<dbReference type="PANTHER" id="PTHR30349:SF64">
    <property type="entry name" value="PROPHAGE INTEGRASE INTD-RELATED"/>
    <property type="match status" value="1"/>
</dbReference>
<dbReference type="Pfam" id="PF22022">
    <property type="entry name" value="Phage_int_M"/>
    <property type="match status" value="1"/>
</dbReference>
<dbReference type="Gene3D" id="1.10.443.10">
    <property type="entry name" value="Intergrase catalytic core"/>
    <property type="match status" value="1"/>
</dbReference>
<dbReference type="Gene3D" id="1.10.150.130">
    <property type="match status" value="1"/>
</dbReference>
<dbReference type="InterPro" id="IPR011010">
    <property type="entry name" value="DNA_brk_join_enz"/>
</dbReference>
<evidence type="ECO:0000256" key="1">
    <source>
        <dbReference type="ARBA" id="ARBA00008857"/>
    </source>
</evidence>
<dbReference type="Proteomes" id="UP000009047">
    <property type="component" value="Chromosome"/>
</dbReference>
<organism evidence="9 10">
    <name type="scientific">Desulfarculus baarsii (strain ATCC 33931 / DSM 2075 / LMG 7858 / VKM B-1802 / 2st14)</name>
    <dbReference type="NCBI Taxonomy" id="644282"/>
    <lineage>
        <taxon>Bacteria</taxon>
        <taxon>Pseudomonadati</taxon>
        <taxon>Thermodesulfobacteriota</taxon>
        <taxon>Desulfarculia</taxon>
        <taxon>Desulfarculales</taxon>
        <taxon>Desulfarculaceae</taxon>
        <taxon>Desulfarculus</taxon>
    </lineage>
</organism>
<dbReference type="InterPro" id="IPR010998">
    <property type="entry name" value="Integrase_recombinase_N"/>
</dbReference>
<proteinExistence type="inferred from homology"/>
<accession>E1QJ57</accession>
<feature type="domain" description="Tyr recombinase" evidence="7">
    <location>
        <begin position="168"/>
        <end position="362"/>
    </location>
</feature>
<evidence type="ECO:0000259" key="7">
    <source>
        <dbReference type="PROSITE" id="PS51898"/>
    </source>
</evidence>
<dbReference type="HOGENOM" id="CLU_027562_17_1_7"/>
<dbReference type="STRING" id="644282.Deba_2236"/>
<evidence type="ECO:0000256" key="5">
    <source>
        <dbReference type="PROSITE-ProRule" id="PRU01248"/>
    </source>
</evidence>
<dbReference type="CDD" id="cd01189">
    <property type="entry name" value="INT_ICEBs1_C_like"/>
    <property type="match status" value="1"/>
</dbReference>
<dbReference type="Pfam" id="PF00589">
    <property type="entry name" value="Phage_integrase"/>
    <property type="match status" value="1"/>
</dbReference>
<dbReference type="PANTHER" id="PTHR30349">
    <property type="entry name" value="PHAGE INTEGRASE-RELATED"/>
    <property type="match status" value="1"/>
</dbReference>
<evidence type="ECO:0000256" key="3">
    <source>
        <dbReference type="ARBA" id="ARBA00023125"/>
    </source>
</evidence>
<sequence>MGVTVREKVKGSGAWWVFVNHDGKRKSKLVGDKKAAKEAARKIEAALASGKFIVEDEAMPTFGELAKEWIALTVPATCKASTLKDYQRLLANHILRRFGSKPVDQITRLMIKDFLLQKGKSGLAGSTVRHMLNVISGVMTRAVEAGYIAHNPGQRMGRGVIRIKDRKADIEPLTTQELDHLLEVVRDRFPNAFPMILTLARTGMRLGEARGLEWGDIDFRGGFIMIRRGVSRERMETPKSGKGRRVDMSRQLAAVLLDLRARRKREALAKGWGKVPDRVFLSAEGKPVHDYHFRNRIWYKALEYAGLRRVRIHDLRHTFASLLIQNGESLAYVRDQLGHCSISLTVDTYGHLAPDGNRNAVDKLDNHSLTPSLFTHPAAPYTHPDPMQKGPAEANPL</sequence>
<dbReference type="GO" id="GO:0015074">
    <property type="term" value="P:DNA integration"/>
    <property type="evidence" value="ECO:0007669"/>
    <property type="project" value="UniProtKB-KW"/>
</dbReference>
<keyword evidence="4" id="KW-0233">DNA recombination</keyword>
<name>E1QJ57_DESB2</name>
<dbReference type="GO" id="GO:0003677">
    <property type="term" value="F:DNA binding"/>
    <property type="evidence" value="ECO:0007669"/>
    <property type="project" value="UniProtKB-UniRule"/>
</dbReference>